<keyword evidence="8" id="KW-0449">Lipoprotein</keyword>
<feature type="signal peptide" evidence="10">
    <location>
        <begin position="1"/>
        <end position="18"/>
    </location>
</feature>
<dbReference type="SMART" id="SM00134">
    <property type="entry name" value="LU"/>
    <property type="match status" value="1"/>
</dbReference>
<dbReference type="GO" id="GO:0035036">
    <property type="term" value="P:sperm-egg recognition"/>
    <property type="evidence" value="ECO:0007669"/>
    <property type="project" value="TreeGrafter"/>
</dbReference>
<evidence type="ECO:0000313" key="13">
    <source>
        <dbReference type="Proteomes" id="UP000261340"/>
    </source>
</evidence>
<evidence type="ECO:0000256" key="9">
    <source>
        <dbReference type="ARBA" id="ARBA00029446"/>
    </source>
</evidence>
<evidence type="ECO:0000256" key="8">
    <source>
        <dbReference type="ARBA" id="ARBA00023288"/>
    </source>
</evidence>
<dbReference type="InterPro" id="IPR045860">
    <property type="entry name" value="Snake_toxin-like_sf"/>
</dbReference>
<comment type="similarity">
    <text evidence="9">Belongs to the SPACA4/bouncer family.</text>
</comment>
<evidence type="ECO:0000256" key="6">
    <source>
        <dbReference type="ARBA" id="ARBA00023157"/>
    </source>
</evidence>
<dbReference type="PANTHER" id="PTHR47613:SF1">
    <property type="entry name" value="SPERM ACROSOME MEMBRANE-ASSOCIATED PROTEIN 4"/>
    <property type="match status" value="1"/>
</dbReference>
<dbReference type="Ensembl" id="ENSACIT00000021932.1">
    <property type="protein sequence ID" value="ENSACIP00000021379.1"/>
    <property type="gene ID" value="ENSACIG00000016607.1"/>
</dbReference>
<dbReference type="InterPro" id="IPR016054">
    <property type="entry name" value="LY6_UPA_recep-like"/>
</dbReference>
<accession>A0A3Q0S992</accession>
<evidence type="ECO:0000313" key="12">
    <source>
        <dbReference type="Ensembl" id="ENSACIP00000021379.1"/>
    </source>
</evidence>
<proteinExistence type="inferred from homology"/>
<dbReference type="OMA" id="YSRCRAN"/>
<name>A0A3Q0S992_AMPCI</name>
<evidence type="ECO:0000256" key="4">
    <source>
        <dbReference type="ARBA" id="ARBA00022729"/>
    </source>
</evidence>
<keyword evidence="4 10" id="KW-0732">Signal</keyword>
<dbReference type="Proteomes" id="UP000261340">
    <property type="component" value="Unplaced"/>
</dbReference>
<reference evidence="12" key="2">
    <citation type="submission" date="2025-09" db="UniProtKB">
        <authorList>
            <consortium name="Ensembl"/>
        </authorList>
    </citation>
    <scope>IDENTIFICATION</scope>
</reference>
<keyword evidence="5" id="KW-0472">Membrane</keyword>
<organism evidence="12 13">
    <name type="scientific">Amphilophus citrinellus</name>
    <name type="common">Midas cichlid</name>
    <name type="synonym">Cichlasoma citrinellum</name>
    <dbReference type="NCBI Taxonomy" id="61819"/>
    <lineage>
        <taxon>Eukaryota</taxon>
        <taxon>Metazoa</taxon>
        <taxon>Chordata</taxon>
        <taxon>Craniata</taxon>
        <taxon>Vertebrata</taxon>
        <taxon>Euteleostomi</taxon>
        <taxon>Actinopterygii</taxon>
        <taxon>Neopterygii</taxon>
        <taxon>Teleostei</taxon>
        <taxon>Neoteleostei</taxon>
        <taxon>Acanthomorphata</taxon>
        <taxon>Ovalentaria</taxon>
        <taxon>Cichlomorphae</taxon>
        <taxon>Cichliformes</taxon>
        <taxon>Cichlidae</taxon>
        <taxon>New World cichlids</taxon>
        <taxon>Cichlasomatinae</taxon>
        <taxon>Heroini</taxon>
        <taxon>Amphilophus</taxon>
    </lineage>
</organism>
<dbReference type="Gene3D" id="2.10.60.10">
    <property type="entry name" value="CD59"/>
    <property type="match status" value="1"/>
</dbReference>
<evidence type="ECO:0000256" key="3">
    <source>
        <dbReference type="ARBA" id="ARBA00022622"/>
    </source>
</evidence>
<reference evidence="12" key="1">
    <citation type="submission" date="2025-08" db="UniProtKB">
        <authorList>
            <consortium name="Ensembl"/>
        </authorList>
    </citation>
    <scope>IDENTIFICATION</scope>
</reference>
<keyword evidence="6" id="KW-1015">Disulfide bond</keyword>
<dbReference type="Pfam" id="PF00021">
    <property type="entry name" value="UPAR_LY6"/>
    <property type="match status" value="1"/>
</dbReference>
<dbReference type="GO" id="GO:0005886">
    <property type="term" value="C:plasma membrane"/>
    <property type="evidence" value="ECO:0007669"/>
    <property type="project" value="UniProtKB-SubCell"/>
</dbReference>
<sequence length="125" mass="12829">IFLLLLCFVAFAVCFGQALVCYKCDIGIGSLCITTKQTCSSGQLCFSGVGKAAGFLDIKTKGCLDTANCNKTESTTVGSNNTIYSLTKTCCNTDLCNAAPGMPGTSSLTLALTAISALFVGNILG</sequence>
<evidence type="ECO:0000256" key="1">
    <source>
        <dbReference type="ARBA" id="ARBA00004609"/>
    </source>
</evidence>
<evidence type="ECO:0000256" key="10">
    <source>
        <dbReference type="SAM" id="SignalP"/>
    </source>
</evidence>
<dbReference type="PANTHER" id="PTHR47613">
    <property type="entry name" value="SPERM ACROSOME MEMBRANE-ASSOCIATED PROTEIN 4"/>
    <property type="match status" value="1"/>
</dbReference>
<evidence type="ECO:0000256" key="7">
    <source>
        <dbReference type="ARBA" id="ARBA00023180"/>
    </source>
</evidence>
<dbReference type="GeneTree" id="ENSGT00510000049347"/>
<evidence type="ECO:0000256" key="5">
    <source>
        <dbReference type="ARBA" id="ARBA00023136"/>
    </source>
</evidence>
<dbReference type="InterPro" id="IPR046354">
    <property type="entry name" value="SPACA4/Bouncer"/>
</dbReference>
<feature type="domain" description="UPAR/Ly6" evidence="11">
    <location>
        <begin position="19"/>
        <end position="111"/>
    </location>
</feature>
<comment type="subcellular location">
    <subcellularLocation>
        <location evidence="1">Cell membrane</location>
        <topology evidence="1">Lipid-anchor</topology>
        <topology evidence="1">GPI-anchor</topology>
    </subcellularLocation>
</comment>
<keyword evidence="13" id="KW-1185">Reference proteome</keyword>
<keyword evidence="7" id="KW-0325">Glycoprotein</keyword>
<keyword evidence="3" id="KW-0336">GPI-anchor</keyword>
<evidence type="ECO:0000259" key="11">
    <source>
        <dbReference type="SMART" id="SM00134"/>
    </source>
</evidence>
<evidence type="ECO:0000256" key="2">
    <source>
        <dbReference type="ARBA" id="ARBA00022475"/>
    </source>
</evidence>
<keyword evidence="2" id="KW-1003">Cell membrane</keyword>
<protein>
    <submittedName>
        <fullName evidence="12">Sperm acrosome associated 4 like</fullName>
    </submittedName>
</protein>
<dbReference type="SUPFAM" id="SSF57302">
    <property type="entry name" value="Snake toxin-like"/>
    <property type="match status" value="1"/>
</dbReference>
<feature type="chain" id="PRO_5018547830" evidence="10">
    <location>
        <begin position="19"/>
        <end position="125"/>
    </location>
</feature>
<dbReference type="AlphaFoldDB" id="A0A3Q0S992"/>
<dbReference type="GO" id="GO:0098552">
    <property type="term" value="C:side of membrane"/>
    <property type="evidence" value="ECO:0007669"/>
    <property type="project" value="UniProtKB-KW"/>
</dbReference>